<name>A0A5J9WUW2_9POAL</name>
<feature type="region of interest" description="Disordered" evidence="1">
    <location>
        <begin position="84"/>
        <end position="104"/>
    </location>
</feature>
<gene>
    <name evidence="3" type="ORF">EJB05_03128</name>
</gene>
<dbReference type="Proteomes" id="UP000324897">
    <property type="component" value="Chromosome 6"/>
</dbReference>
<feature type="chain" id="PRO_5023845747" description="Cathepsin propeptide inhibitor domain-containing protein" evidence="2">
    <location>
        <begin position="28"/>
        <end position="178"/>
    </location>
</feature>
<proteinExistence type="predicted"/>
<evidence type="ECO:0008006" key="5">
    <source>
        <dbReference type="Google" id="ProtNLM"/>
    </source>
</evidence>
<dbReference type="EMBL" id="RWGY01000002">
    <property type="protein sequence ID" value="TVU51687.1"/>
    <property type="molecule type" value="Genomic_DNA"/>
</dbReference>
<organism evidence="3 4">
    <name type="scientific">Eragrostis curvula</name>
    <name type="common">weeping love grass</name>
    <dbReference type="NCBI Taxonomy" id="38414"/>
    <lineage>
        <taxon>Eukaryota</taxon>
        <taxon>Viridiplantae</taxon>
        <taxon>Streptophyta</taxon>
        <taxon>Embryophyta</taxon>
        <taxon>Tracheophyta</taxon>
        <taxon>Spermatophyta</taxon>
        <taxon>Magnoliopsida</taxon>
        <taxon>Liliopsida</taxon>
        <taxon>Poales</taxon>
        <taxon>Poaceae</taxon>
        <taxon>PACMAD clade</taxon>
        <taxon>Chloridoideae</taxon>
        <taxon>Eragrostideae</taxon>
        <taxon>Eragrostidinae</taxon>
        <taxon>Eragrostis</taxon>
    </lineage>
</organism>
<comment type="caution">
    <text evidence="3">The sequence shown here is derived from an EMBL/GenBank/DDBJ whole genome shotgun (WGS) entry which is preliminary data.</text>
</comment>
<evidence type="ECO:0000256" key="2">
    <source>
        <dbReference type="SAM" id="SignalP"/>
    </source>
</evidence>
<protein>
    <recommendedName>
        <fullName evidence="5">Cathepsin propeptide inhibitor domain-containing protein</fullName>
    </recommendedName>
</protein>
<reference evidence="3 4" key="1">
    <citation type="journal article" date="2019" name="Sci. Rep.">
        <title>A high-quality genome of Eragrostis curvula grass provides insights into Poaceae evolution and supports new strategies to enhance forage quality.</title>
        <authorList>
            <person name="Carballo J."/>
            <person name="Santos B.A.C.M."/>
            <person name="Zappacosta D."/>
            <person name="Garbus I."/>
            <person name="Selva J.P."/>
            <person name="Gallo C.A."/>
            <person name="Diaz A."/>
            <person name="Albertini E."/>
            <person name="Caccamo M."/>
            <person name="Echenique V."/>
        </authorList>
    </citation>
    <scope>NUCLEOTIDE SEQUENCE [LARGE SCALE GENOMIC DNA]</scope>
    <source>
        <strain evidence="4">cv. Victoria</strain>
        <tissue evidence="3">Leaf</tissue>
    </source>
</reference>
<feature type="compositionally biased region" description="Basic and acidic residues" evidence="1">
    <location>
        <begin position="84"/>
        <end position="94"/>
    </location>
</feature>
<keyword evidence="4" id="KW-1185">Reference proteome</keyword>
<dbReference type="Gramene" id="TVU51687">
    <property type="protein sequence ID" value="TVU51687"/>
    <property type="gene ID" value="EJB05_03128"/>
</dbReference>
<evidence type="ECO:0000256" key="1">
    <source>
        <dbReference type="SAM" id="MobiDB-lite"/>
    </source>
</evidence>
<evidence type="ECO:0000313" key="3">
    <source>
        <dbReference type="EMBL" id="TVU51687.1"/>
    </source>
</evidence>
<feature type="non-terminal residue" evidence="3">
    <location>
        <position position="1"/>
    </location>
</feature>
<dbReference type="OrthoDB" id="678757at2759"/>
<accession>A0A5J9WUW2</accession>
<keyword evidence="2" id="KW-0732">Signal</keyword>
<evidence type="ECO:0000313" key="4">
    <source>
        <dbReference type="Proteomes" id="UP000324897"/>
    </source>
</evidence>
<dbReference type="AlphaFoldDB" id="A0A5J9WUW2"/>
<sequence>MASRLLLRGRPLAVSLLLLLAVAGASGAENEKKKVVGMRMRVADEEQARWMDRFAETHQPLGTPGQGPLLFRRATDEEARMMDLDGNNKHKEQGDGDGNGNGRGANVLEFDEDNPYVSFLTVPRFCIDFCMRGGRRRWVVLSCVYYHALQAWVKRLIKQSGGIKIVDDDGSVRDYGDL</sequence>
<feature type="signal peptide" evidence="2">
    <location>
        <begin position="1"/>
        <end position="27"/>
    </location>
</feature>